<dbReference type="InterPro" id="IPR036038">
    <property type="entry name" value="Aminotransferase-like"/>
</dbReference>
<proteinExistence type="inferred from homology"/>
<comment type="catalytic activity">
    <reaction evidence="6">
        <text>L-valine + 2-oxoglutarate = 3-methyl-2-oxobutanoate + L-glutamate</text>
        <dbReference type="Rhea" id="RHEA:24813"/>
        <dbReference type="ChEBI" id="CHEBI:11851"/>
        <dbReference type="ChEBI" id="CHEBI:16810"/>
        <dbReference type="ChEBI" id="CHEBI:29985"/>
        <dbReference type="ChEBI" id="CHEBI:57762"/>
        <dbReference type="EC" id="2.6.1.42"/>
    </reaction>
</comment>
<dbReference type="SUPFAM" id="SSF56752">
    <property type="entry name" value="D-aminoacid aminotransferase-like PLP-dependent enzymes"/>
    <property type="match status" value="1"/>
</dbReference>
<evidence type="ECO:0000256" key="5">
    <source>
        <dbReference type="ARBA" id="ARBA00013053"/>
    </source>
</evidence>
<reference evidence="9 10" key="1">
    <citation type="submission" date="2018-05" db="EMBL/GenBank/DDBJ databases">
        <title>Complete genome sequence of Arcticibacterium luteifluviistationis SM1504T, a cytophagaceae bacterium isolated from Arctic surface seawater.</title>
        <authorList>
            <person name="Li Y."/>
            <person name="Qin Q.-L."/>
        </authorList>
    </citation>
    <scope>NUCLEOTIDE SEQUENCE [LARGE SCALE GENOMIC DNA]</scope>
    <source>
        <strain evidence="9 10">SM1504</strain>
    </source>
</reference>
<comment type="catalytic activity">
    <reaction evidence="8">
        <text>L-leucine + 2-oxoglutarate = 4-methyl-2-oxopentanoate + L-glutamate</text>
        <dbReference type="Rhea" id="RHEA:18321"/>
        <dbReference type="ChEBI" id="CHEBI:16810"/>
        <dbReference type="ChEBI" id="CHEBI:17865"/>
        <dbReference type="ChEBI" id="CHEBI:29985"/>
        <dbReference type="ChEBI" id="CHEBI:57427"/>
        <dbReference type="EC" id="2.6.1.42"/>
    </reaction>
</comment>
<evidence type="ECO:0000256" key="6">
    <source>
        <dbReference type="ARBA" id="ARBA00048212"/>
    </source>
</evidence>
<evidence type="ECO:0000313" key="9">
    <source>
        <dbReference type="EMBL" id="AWW00099.1"/>
    </source>
</evidence>
<dbReference type="Pfam" id="PF01063">
    <property type="entry name" value="Aminotran_4"/>
    <property type="match status" value="1"/>
</dbReference>
<gene>
    <name evidence="9" type="ORF">DJ013_18760</name>
</gene>
<dbReference type="EC" id="2.6.1.42" evidence="5"/>
<accession>A0A2Z4GGN6</accession>
<comment type="pathway">
    <text evidence="3">Amino-acid biosynthesis; L-leucine biosynthesis; L-leucine from 3-methyl-2-oxobutanoate: step 4/4.</text>
</comment>
<dbReference type="InterPro" id="IPR043131">
    <property type="entry name" value="BCAT-like_N"/>
</dbReference>
<name>A0A2Z4GGN6_9BACT</name>
<keyword evidence="9" id="KW-0808">Transferase</keyword>
<evidence type="ECO:0000256" key="8">
    <source>
        <dbReference type="ARBA" id="ARBA00049229"/>
    </source>
</evidence>
<organism evidence="9 10">
    <name type="scientific">Arcticibacterium luteifluviistationis</name>
    <dbReference type="NCBI Taxonomy" id="1784714"/>
    <lineage>
        <taxon>Bacteria</taxon>
        <taxon>Pseudomonadati</taxon>
        <taxon>Bacteroidota</taxon>
        <taxon>Cytophagia</taxon>
        <taxon>Cytophagales</taxon>
        <taxon>Leadbetterellaceae</taxon>
        <taxon>Arcticibacterium</taxon>
    </lineage>
</organism>
<dbReference type="InterPro" id="IPR043132">
    <property type="entry name" value="BCAT-like_C"/>
</dbReference>
<protein>
    <recommendedName>
        <fullName evidence="5">branched-chain-amino-acid transaminase</fullName>
        <ecNumber evidence="5">2.6.1.42</ecNumber>
    </recommendedName>
</protein>
<sequence length="275" mass="31066">MIKSHSWYNGQIKPSEDITISPNDLGLLRGYGLFDYFRTYNGKPFQWDWYWQRFKGSADLLNIPFDMKQEEVSEILAELYKLSSAEEVAYRFLLTGGDAPDSSTMTKPNFLIRSEKLSEMPSESFEKGISIISHEYSRDMPTLKSTDYKRVMSLQPAIKAAGAVDVLYHTGGLLSEMSRSNIFLVKDNQIKTPATGVLRGITRRTVMELAKSDFEVSETDLFLKDIFEADEVFTTSTNKKVLPVTKIDNVSIGNGAAGAASKEMLARFDEFIVNW</sequence>
<dbReference type="GO" id="GO:0004084">
    <property type="term" value="F:branched-chain-amino-acid transaminase activity"/>
    <property type="evidence" value="ECO:0007669"/>
    <property type="project" value="UniProtKB-EC"/>
</dbReference>
<dbReference type="OrthoDB" id="9805628at2"/>
<dbReference type="EMBL" id="CP029480">
    <property type="protein sequence ID" value="AWW00099.1"/>
    <property type="molecule type" value="Genomic_DNA"/>
</dbReference>
<dbReference type="GO" id="GO:0046394">
    <property type="term" value="P:carboxylic acid biosynthetic process"/>
    <property type="evidence" value="ECO:0007669"/>
    <property type="project" value="UniProtKB-ARBA"/>
</dbReference>
<dbReference type="PANTHER" id="PTHR42743">
    <property type="entry name" value="AMINO-ACID AMINOTRANSFERASE"/>
    <property type="match status" value="1"/>
</dbReference>
<comment type="pathway">
    <text evidence="1">Amino-acid biosynthesis; L-isoleucine biosynthesis; L-isoleucine from 2-oxobutanoate: step 4/4.</text>
</comment>
<dbReference type="InterPro" id="IPR050571">
    <property type="entry name" value="Class-IV_PLP-Dep_Aminotrnsfr"/>
</dbReference>
<keyword evidence="9" id="KW-0032">Aminotransferase</keyword>
<dbReference type="Proteomes" id="UP000249873">
    <property type="component" value="Chromosome"/>
</dbReference>
<evidence type="ECO:0000256" key="2">
    <source>
        <dbReference type="ARBA" id="ARBA00004931"/>
    </source>
</evidence>
<keyword evidence="10" id="KW-1185">Reference proteome</keyword>
<dbReference type="AlphaFoldDB" id="A0A2Z4GGN6"/>
<dbReference type="Gene3D" id="3.20.10.10">
    <property type="entry name" value="D-amino Acid Aminotransferase, subunit A, domain 2"/>
    <property type="match status" value="1"/>
</dbReference>
<dbReference type="RefSeq" id="WP_111373466.1">
    <property type="nucleotide sequence ID" value="NZ_CP029480.1"/>
</dbReference>
<evidence type="ECO:0000256" key="7">
    <source>
        <dbReference type="ARBA" id="ARBA00048798"/>
    </source>
</evidence>
<dbReference type="PANTHER" id="PTHR42743:SF11">
    <property type="entry name" value="AMINODEOXYCHORISMATE LYASE"/>
    <property type="match status" value="1"/>
</dbReference>
<comment type="pathway">
    <text evidence="2">Amino-acid biosynthesis; L-valine biosynthesis; L-valine from pyruvate: step 4/4.</text>
</comment>
<dbReference type="InterPro" id="IPR001544">
    <property type="entry name" value="Aminotrans_IV"/>
</dbReference>
<comment type="catalytic activity">
    <reaction evidence="7">
        <text>L-isoleucine + 2-oxoglutarate = (S)-3-methyl-2-oxopentanoate + L-glutamate</text>
        <dbReference type="Rhea" id="RHEA:24801"/>
        <dbReference type="ChEBI" id="CHEBI:16810"/>
        <dbReference type="ChEBI" id="CHEBI:29985"/>
        <dbReference type="ChEBI" id="CHEBI:35146"/>
        <dbReference type="ChEBI" id="CHEBI:58045"/>
        <dbReference type="EC" id="2.6.1.42"/>
    </reaction>
</comment>
<evidence type="ECO:0000256" key="1">
    <source>
        <dbReference type="ARBA" id="ARBA00004824"/>
    </source>
</evidence>
<evidence type="ECO:0000256" key="4">
    <source>
        <dbReference type="ARBA" id="ARBA00009320"/>
    </source>
</evidence>
<evidence type="ECO:0000313" key="10">
    <source>
        <dbReference type="Proteomes" id="UP000249873"/>
    </source>
</evidence>
<dbReference type="Gene3D" id="3.30.470.10">
    <property type="match status" value="1"/>
</dbReference>
<comment type="similarity">
    <text evidence="4">Belongs to the class-IV pyridoxal-phosphate-dependent aminotransferase family.</text>
</comment>
<evidence type="ECO:0000256" key="3">
    <source>
        <dbReference type="ARBA" id="ARBA00005072"/>
    </source>
</evidence>
<dbReference type="KEGG" id="als:DJ013_18760"/>